<comment type="caution">
    <text evidence="10">The sequence shown here is derived from an EMBL/GenBank/DDBJ whole genome shotgun (WGS) entry which is preliminary data.</text>
</comment>
<dbReference type="InterPro" id="IPR029066">
    <property type="entry name" value="PLP-binding_barrel"/>
</dbReference>
<dbReference type="GO" id="GO:0008836">
    <property type="term" value="F:diaminopimelate decarboxylase activity"/>
    <property type="evidence" value="ECO:0007669"/>
    <property type="project" value="UniProtKB-UniRule"/>
</dbReference>
<feature type="domain" description="Orn/DAP/Arg decarboxylase 2 N-terminal" evidence="9">
    <location>
        <begin position="35"/>
        <end position="279"/>
    </location>
</feature>
<keyword evidence="5" id="KW-0028">Amino-acid biosynthesis</keyword>
<dbReference type="Pfam" id="PF02784">
    <property type="entry name" value="Orn_Arg_deC_N"/>
    <property type="match status" value="1"/>
</dbReference>
<dbReference type="SUPFAM" id="SSF51419">
    <property type="entry name" value="PLP-binding barrel"/>
    <property type="match status" value="1"/>
</dbReference>
<dbReference type="Gene3D" id="3.20.20.10">
    <property type="entry name" value="Alanine racemase"/>
    <property type="match status" value="1"/>
</dbReference>
<feature type="binding site" evidence="5">
    <location>
        <position position="370"/>
    </location>
    <ligand>
        <name>substrate</name>
    </ligand>
</feature>
<keyword evidence="4 5" id="KW-0456">Lyase</keyword>
<keyword evidence="3 5" id="KW-0663">Pyridoxal phosphate</keyword>
<evidence type="ECO:0000256" key="8">
    <source>
        <dbReference type="RuleBase" id="RU003738"/>
    </source>
</evidence>
<accession>A0A2A5WX59</accession>
<dbReference type="EC" id="4.1.1.20" evidence="5 6"/>
<dbReference type="NCBIfam" id="TIGR01048">
    <property type="entry name" value="lysA"/>
    <property type="match status" value="1"/>
</dbReference>
<dbReference type="AlphaFoldDB" id="A0A2A5WX59"/>
<dbReference type="InterPro" id="IPR000183">
    <property type="entry name" value="Orn/DAP/Arg_de-COase"/>
</dbReference>
<feature type="binding site" evidence="5">
    <location>
        <position position="311"/>
    </location>
    <ligand>
        <name>substrate</name>
    </ligand>
</feature>
<comment type="pathway">
    <text evidence="5 8">Amino-acid biosynthesis; L-lysine biosynthesis via DAP pathway; L-lysine from DL-2,6-diaminopimelate: step 1/1.</text>
</comment>
<dbReference type="GO" id="GO:0030170">
    <property type="term" value="F:pyridoxal phosphate binding"/>
    <property type="evidence" value="ECO:0007669"/>
    <property type="project" value="UniProtKB-UniRule"/>
</dbReference>
<dbReference type="PRINTS" id="PR01179">
    <property type="entry name" value="ODADCRBXLASE"/>
</dbReference>
<keyword evidence="5 8" id="KW-0457">Lysine biosynthesis</keyword>
<evidence type="ECO:0000256" key="5">
    <source>
        <dbReference type="HAMAP-Rule" id="MF_02120"/>
    </source>
</evidence>
<feature type="binding site" evidence="5">
    <location>
        <begin position="272"/>
        <end position="275"/>
    </location>
    <ligand>
        <name>pyridoxal 5'-phosphate</name>
        <dbReference type="ChEBI" id="CHEBI:597326"/>
    </ligand>
</feature>
<feature type="binding site" evidence="5">
    <location>
        <position position="343"/>
    </location>
    <ligand>
        <name>substrate</name>
    </ligand>
</feature>
<dbReference type="PROSITE" id="PS00878">
    <property type="entry name" value="ODR_DC_2_1"/>
    <property type="match status" value="1"/>
</dbReference>
<organism evidence="10 11">
    <name type="scientific">OM182 bacterium MED-G24</name>
    <dbReference type="NCBI Taxonomy" id="1986255"/>
    <lineage>
        <taxon>Bacteria</taxon>
        <taxon>Pseudomonadati</taxon>
        <taxon>Pseudomonadota</taxon>
        <taxon>Gammaproteobacteria</taxon>
        <taxon>OMG group</taxon>
        <taxon>OM182 clade</taxon>
    </lineage>
</organism>
<dbReference type="Gene3D" id="2.40.37.10">
    <property type="entry name" value="Lyase, Ornithine Decarboxylase, Chain A, domain 1"/>
    <property type="match status" value="1"/>
</dbReference>
<keyword evidence="2 5" id="KW-0210">Decarboxylase</keyword>
<proteinExistence type="inferred from homology"/>
<feature type="binding site" evidence="5">
    <location>
        <position position="238"/>
    </location>
    <ligand>
        <name>pyridoxal 5'-phosphate</name>
        <dbReference type="ChEBI" id="CHEBI:597326"/>
    </ligand>
</feature>
<gene>
    <name evidence="5 10" type="primary">lysA</name>
    <name evidence="10" type="ORF">CNE99_02145</name>
</gene>
<feature type="active site" description="Proton donor" evidence="7">
    <location>
        <position position="342"/>
    </location>
</feature>
<comment type="cofactor">
    <cofactor evidence="1 5 7 8">
        <name>pyridoxal 5'-phosphate</name>
        <dbReference type="ChEBI" id="CHEBI:597326"/>
    </cofactor>
</comment>
<dbReference type="InterPro" id="IPR009006">
    <property type="entry name" value="Ala_racemase/Decarboxylase_C"/>
</dbReference>
<comment type="similarity">
    <text evidence="5">Belongs to the Orn/Lys/Arg decarboxylase class-II family. LysA subfamily.</text>
</comment>
<evidence type="ECO:0000259" key="9">
    <source>
        <dbReference type="Pfam" id="PF02784"/>
    </source>
</evidence>
<dbReference type="Proteomes" id="UP000219327">
    <property type="component" value="Unassembled WGS sequence"/>
</dbReference>
<dbReference type="GO" id="GO:0009089">
    <property type="term" value="P:lysine biosynthetic process via diaminopimelate"/>
    <property type="evidence" value="ECO:0007669"/>
    <property type="project" value="UniProtKB-UniRule"/>
</dbReference>
<dbReference type="PRINTS" id="PR01181">
    <property type="entry name" value="DAPDCRBXLASE"/>
</dbReference>
<dbReference type="CDD" id="cd06828">
    <property type="entry name" value="PLPDE_III_DapDC"/>
    <property type="match status" value="1"/>
</dbReference>
<dbReference type="HAMAP" id="MF_02120">
    <property type="entry name" value="LysA"/>
    <property type="match status" value="1"/>
</dbReference>
<dbReference type="InterPro" id="IPR002986">
    <property type="entry name" value="DAP_deCOOHase_LysA"/>
</dbReference>
<evidence type="ECO:0000256" key="6">
    <source>
        <dbReference type="NCBIfam" id="TIGR01048"/>
    </source>
</evidence>
<dbReference type="PANTHER" id="PTHR43727:SF2">
    <property type="entry name" value="GROUP IV DECARBOXYLASE"/>
    <property type="match status" value="1"/>
</dbReference>
<evidence type="ECO:0000256" key="7">
    <source>
        <dbReference type="PIRSR" id="PIRSR600183-50"/>
    </source>
</evidence>
<dbReference type="PANTHER" id="PTHR43727">
    <property type="entry name" value="DIAMINOPIMELATE DECARBOXYLASE"/>
    <property type="match status" value="1"/>
</dbReference>
<evidence type="ECO:0000256" key="2">
    <source>
        <dbReference type="ARBA" id="ARBA00022793"/>
    </source>
</evidence>
<dbReference type="InterPro" id="IPR022644">
    <property type="entry name" value="De-COase2_N"/>
</dbReference>
<feature type="binding site" evidence="5">
    <location>
        <position position="370"/>
    </location>
    <ligand>
        <name>pyridoxal 5'-phosphate</name>
        <dbReference type="ChEBI" id="CHEBI:597326"/>
    </ligand>
</feature>
<evidence type="ECO:0000256" key="3">
    <source>
        <dbReference type="ARBA" id="ARBA00022898"/>
    </source>
</evidence>
<reference evidence="10 11" key="1">
    <citation type="submission" date="2017-08" db="EMBL/GenBank/DDBJ databases">
        <title>Fine stratification of microbial communities through a metagenomic profile of the photic zone.</title>
        <authorList>
            <person name="Haro-Moreno J.M."/>
            <person name="Lopez-Perez M."/>
            <person name="De La Torre J."/>
            <person name="Picazo A."/>
            <person name="Camacho A."/>
            <person name="Rodriguez-Valera F."/>
        </authorList>
    </citation>
    <scope>NUCLEOTIDE SEQUENCE [LARGE SCALE GENOMIC DNA]</scope>
    <source>
        <strain evidence="10">MED-G24</strain>
    </source>
</reference>
<evidence type="ECO:0000313" key="11">
    <source>
        <dbReference type="Proteomes" id="UP000219327"/>
    </source>
</evidence>
<dbReference type="UniPathway" id="UPA00034">
    <property type="reaction ID" value="UER00027"/>
</dbReference>
<sequence length="415" mass="45037">MTFHYHDGHLYAEQVPLEQIASDHGTPTFVYSRSSIETAWDCLDDAFSLRPHQICYAVKANSNLAVLDVLARRGAGFDIVSGGELARVLEAGGDPVRVIFSGVGKQVWEIDQALGAGIGCFNVESRSELDKLADRAGALGTTAPISIRVNPDVDPGTHPYISTGLKENKFGVNAEEALALYRLAADHPALSVIGLDCHIGSQISDIQPFEDALLRLLPLVDQLQREQIPLTHLDLGGGLGVTYQNEAVLDPVAYAAMVDKHLGKRALTIMLEPGRSLVADAGILLTRVVTLKENVGRHFAVTDAAMNDLIRPALYQAWQSVLPVRESTPSERARFDVVGPICETGDFLAKDRELSLVESDLLSIGSSGAYGFVMSSNYNSRPRAAEILVDRDQVIVVRERESLSDLWRGESTLPS</sequence>
<dbReference type="InterPro" id="IPR022653">
    <property type="entry name" value="De-COase2_pyr-phos_BS"/>
</dbReference>
<dbReference type="EMBL" id="NTKD01000006">
    <property type="protein sequence ID" value="PDH41099.1"/>
    <property type="molecule type" value="Genomic_DNA"/>
</dbReference>
<evidence type="ECO:0000313" key="10">
    <source>
        <dbReference type="EMBL" id="PDH41099.1"/>
    </source>
</evidence>
<feature type="modified residue" description="N6-(pyridoxal phosphate)lysine" evidence="5 7">
    <location>
        <position position="59"/>
    </location>
</feature>
<protein>
    <recommendedName>
        <fullName evidence="5 6">Diaminopimelate decarboxylase</fullName>
        <shortName evidence="5">DAP decarboxylase</shortName>
        <shortName evidence="5">DAPDC</shortName>
        <ecNumber evidence="5 6">4.1.1.20</ecNumber>
    </recommendedName>
</protein>
<evidence type="ECO:0000256" key="4">
    <source>
        <dbReference type="ARBA" id="ARBA00023239"/>
    </source>
</evidence>
<comment type="function">
    <text evidence="5">Specifically catalyzes the decarboxylation of meso-diaminopimelate (meso-DAP) to L-lysine.</text>
</comment>
<dbReference type="FunFam" id="3.20.20.10:FF:000003">
    <property type="entry name" value="Diaminopimelate decarboxylase"/>
    <property type="match status" value="1"/>
</dbReference>
<evidence type="ECO:0000256" key="1">
    <source>
        <dbReference type="ARBA" id="ARBA00001933"/>
    </source>
</evidence>
<comment type="subunit">
    <text evidence="5">Homodimer.</text>
</comment>
<feature type="binding site" evidence="5">
    <location>
        <position position="275"/>
    </location>
    <ligand>
        <name>substrate</name>
    </ligand>
</feature>
<comment type="catalytic activity">
    <reaction evidence="5 8">
        <text>meso-2,6-diaminopimelate + H(+) = L-lysine + CO2</text>
        <dbReference type="Rhea" id="RHEA:15101"/>
        <dbReference type="ChEBI" id="CHEBI:15378"/>
        <dbReference type="ChEBI" id="CHEBI:16526"/>
        <dbReference type="ChEBI" id="CHEBI:32551"/>
        <dbReference type="ChEBI" id="CHEBI:57791"/>
        <dbReference type="EC" id="4.1.1.20"/>
    </reaction>
</comment>
<feature type="binding site" evidence="5">
    <location>
        <position position="315"/>
    </location>
    <ligand>
        <name>substrate</name>
    </ligand>
</feature>
<name>A0A2A5WX59_9GAMM</name>
<dbReference type="SUPFAM" id="SSF50621">
    <property type="entry name" value="Alanine racemase C-terminal domain-like"/>
    <property type="match status" value="1"/>
</dbReference>